<accession>A0A8J4C056</accession>
<dbReference type="InterPro" id="IPR036961">
    <property type="entry name" value="Kinesin_motor_dom_sf"/>
</dbReference>
<dbReference type="PRINTS" id="PR00380">
    <property type="entry name" value="KINESINHEAVY"/>
</dbReference>
<evidence type="ECO:0000256" key="3">
    <source>
        <dbReference type="SAM" id="MobiDB-lite"/>
    </source>
</evidence>
<dbReference type="EMBL" id="BNCP01000004">
    <property type="protein sequence ID" value="GIL72699.1"/>
    <property type="molecule type" value="Genomic_DNA"/>
</dbReference>
<dbReference type="GO" id="GO:0005524">
    <property type="term" value="F:ATP binding"/>
    <property type="evidence" value="ECO:0007669"/>
    <property type="project" value="UniProtKB-UniRule"/>
</dbReference>
<evidence type="ECO:0000256" key="2">
    <source>
        <dbReference type="PROSITE-ProRule" id="PRU00283"/>
    </source>
</evidence>
<dbReference type="InterPro" id="IPR027640">
    <property type="entry name" value="Kinesin-like_fam"/>
</dbReference>
<feature type="compositionally biased region" description="Low complexity" evidence="3">
    <location>
        <begin position="249"/>
        <end position="264"/>
    </location>
</feature>
<feature type="region of interest" description="Disordered" evidence="3">
    <location>
        <begin position="249"/>
        <end position="294"/>
    </location>
</feature>
<dbReference type="PROSITE" id="PS50067">
    <property type="entry name" value="KINESIN_MOTOR_2"/>
    <property type="match status" value="1"/>
</dbReference>
<dbReference type="SMART" id="SM00129">
    <property type="entry name" value="KISc"/>
    <property type="match status" value="1"/>
</dbReference>
<dbReference type="OrthoDB" id="547504at2759"/>
<dbReference type="GO" id="GO:0051231">
    <property type="term" value="P:spindle elongation"/>
    <property type="evidence" value="ECO:0007669"/>
    <property type="project" value="TreeGrafter"/>
</dbReference>
<evidence type="ECO:0000313" key="6">
    <source>
        <dbReference type="Proteomes" id="UP000747110"/>
    </source>
</evidence>
<keyword evidence="2" id="KW-0067">ATP-binding</keyword>
<evidence type="ECO:0000259" key="4">
    <source>
        <dbReference type="PROSITE" id="PS50067"/>
    </source>
</evidence>
<evidence type="ECO:0000256" key="1">
    <source>
        <dbReference type="ARBA" id="ARBA00023175"/>
    </source>
</evidence>
<dbReference type="Pfam" id="PF00225">
    <property type="entry name" value="Kinesin"/>
    <property type="match status" value="1"/>
</dbReference>
<keyword evidence="6" id="KW-1185">Reference proteome</keyword>
<dbReference type="GO" id="GO:0003777">
    <property type="term" value="F:microtubule motor activity"/>
    <property type="evidence" value="ECO:0007669"/>
    <property type="project" value="InterPro"/>
</dbReference>
<feature type="region of interest" description="Disordered" evidence="3">
    <location>
        <begin position="162"/>
        <end position="183"/>
    </location>
</feature>
<evidence type="ECO:0000313" key="5">
    <source>
        <dbReference type="EMBL" id="GIL72699.1"/>
    </source>
</evidence>
<proteinExistence type="inferred from homology"/>
<feature type="non-terminal residue" evidence="5">
    <location>
        <position position="303"/>
    </location>
</feature>
<sequence length="303" mass="32263">MDDTALQDAAAVRVAVRVRPLITRELLQGSKTCVSTDGPCITIGRDRRFTFDHAFGPSTAQEHVYHELVSPLVESCFEGFNVTVLAYGQTGSGKTFTMGTGEWGGDEDQMGLAPRVIRHVFEGVEARKHLASFHVRAQFLEIYNEDVKDLLVQPTEQAIKWASREQTPGPQASSGGSGGGSGITLRDAGDGNILVVGAVEESAQCADDLMELLERGMALRATSSTCANEQSSRSHAILTIIIEQHIYSNSSRQQRNNSNRCSNSTLGRSPECSAGGAASHDTMSHDGHCAGGSGGGAVAVEIR</sequence>
<dbReference type="PANTHER" id="PTHR47969:SF29">
    <property type="entry name" value="KINESIN-LIKE PROTEIN"/>
    <property type="match status" value="1"/>
</dbReference>
<dbReference type="GO" id="GO:0005875">
    <property type="term" value="C:microtubule associated complex"/>
    <property type="evidence" value="ECO:0007669"/>
    <property type="project" value="TreeGrafter"/>
</dbReference>
<organism evidence="5 6">
    <name type="scientific">Volvox reticuliferus</name>
    <dbReference type="NCBI Taxonomy" id="1737510"/>
    <lineage>
        <taxon>Eukaryota</taxon>
        <taxon>Viridiplantae</taxon>
        <taxon>Chlorophyta</taxon>
        <taxon>core chlorophytes</taxon>
        <taxon>Chlorophyceae</taxon>
        <taxon>CS clade</taxon>
        <taxon>Chlamydomonadales</taxon>
        <taxon>Volvocaceae</taxon>
        <taxon>Volvox</taxon>
    </lineage>
</organism>
<dbReference type="GO" id="GO:0008017">
    <property type="term" value="F:microtubule binding"/>
    <property type="evidence" value="ECO:0007669"/>
    <property type="project" value="InterPro"/>
</dbReference>
<dbReference type="PANTHER" id="PTHR47969">
    <property type="entry name" value="CHROMOSOME-ASSOCIATED KINESIN KIF4A-RELATED"/>
    <property type="match status" value="1"/>
</dbReference>
<keyword evidence="1 2" id="KW-0505">Motor protein</keyword>
<name>A0A8J4C056_9CHLO</name>
<dbReference type="InterPro" id="IPR001752">
    <property type="entry name" value="Kinesin_motor_dom"/>
</dbReference>
<reference evidence="5" key="1">
    <citation type="journal article" date="2021" name="Proc. Natl. Acad. Sci. U.S.A.">
        <title>Three genomes in the algal genus Volvox reveal the fate of a haploid sex-determining region after a transition to homothallism.</title>
        <authorList>
            <person name="Yamamoto K."/>
            <person name="Hamaji T."/>
            <person name="Kawai-Toyooka H."/>
            <person name="Matsuzaki R."/>
            <person name="Takahashi F."/>
            <person name="Nishimura Y."/>
            <person name="Kawachi M."/>
            <person name="Noguchi H."/>
            <person name="Minakuchi Y."/>
            <person name="Umen J.G."/>
            <person name="Toyoda A."/>
            <person name="Nozaki H."/>
        </authorList>
    </citation>
    <scope>NUCLEOTIDE SEQUENCE</scope>
    <source>
        <strain evidence="5">NIES-3786</strain>
    </source>
</reference>
<protein>
    <recommendedName>
        <fullName evidence="4">Kinesin motor domain-containing protein</fullName>
    </recommendedName>
</protein>
<gene>
    <name evidence="5" type="ORF">Vretifemale_2940</name>
</gene>
<feature type="binding site" evidence="2">
    <location>
        <begin position="88"/>
        <end position="95"/>
    </location>
    <ligand>
        <name>ATP</name>
        <dbReference type="ChEBI" id="CHEBI:30616"/>
    </ligand>
</feature>
<feature type="domain" description="Kinesin motor" evidence="4">
    <location>
        <begin position="11"/>
        <end position="303"/>
    </location>
</feature>
<comment type="caution">
    <text evidence="5">The sequence shown here is derived from an EMBL/GenBank/DDBJ whole genome shotgun (WGS) entry which is preliminary data.</text>
</comment>
<dbReference type="Proteomes" id="UP000747110">
    <property type="component" value="Unassembled WGS sequence"/>
</dbReference>
<dbReference type="GO" id="GO:0007018">
    <property type="term" value="P:microtubule-based movement"/>
    <property type="evidence" value="ECO:0007669"/>
    <property type="project" value="InterPro"/>
</dbReference>
<comment type="similarity">
    <text evidence="2">Belongs to the TRAFAC class myosin-kinesin ATPase superfamily. Kinesin family.</text>
</comment>
<keyword evidence="2" id="KW-0547">Nucleotide-binding</keyword>
<dbReference type="SUPFAM" id="SSF52540">
    <property type="entry name" value="P-loop containing nucleoside triphosphate hydrolases"/>
    <property type="match status" value="1"/>
</dbReference>
<dbReference type="InterPro" id="IPR027417">
    <property type="entry name" value="P-loop_NTPase"/>
</dbReference>
<dbReference type="GO" id="GO:0007052">
    <property type="term" value="P:mitotic spindle organization"/>
    <property type="evidence" value="ECO:0007669"/>
    <property type="project" value="TreeGrafter"/>
</dbReference>
<dbReference type="AlphaFoldDB" id="A0A8J4C056"/>
<dbReference type="Gene3D" id="3.40.850.10">
    <property type="entry name" value="Kinesin motor domain"/>
    <property type="match status" value="1"/>
</dbReference>